<evidence type="ECO:0000256" key="3">
    <source>
        <dbReference type="ARBA" id="ARBA00022490"/>
    </source>
</evidence>
<name>A0A1D6JQM9_MAIZE</name>
<evidence type="ECO:0000256" key="6">
    <source>
        <dbReference type="RuleBase" id="RU003631"/>
    </source>
</evidence>
<organism evidence="8">
    <name type="scientific">Zea mays</name>
    <name type="common">Maize</name>
    <dbReference type="NCBI Taxonomy" id="4577"/>
    <lineage>
        <taxon>Eukaryota</taxon>
        <taxon>Viridiplantae</taxon>
        <taxon>Streptophyta</taxon>
        <taxon>Embryophyta</taxon>
        <taxon>Tracheophyta</taxon>
        <taxon>Spermatophyta</taxon>
        <taxon>Magnoliopsida</taxon>
        <taxon>Liliopsida</taxon>
        <taxon>Poales</taxon>
        <taxon>Poaceae</taxon>
        <taxon>PACMAD clade</taxon>
        <taxon>Panicoideae</taxon>
        <taxon>Andropogonodae</taxon>
        <taxon>Andropogoneae</taxon>
        <taxon>Tripsacinae</taxon>
        <taxon>Zea</taxon>
    </lineage>
</organism>
<evidence type="ECO:0000313" key="8">
    <source>
        <dbReference type="EMBL" id="ONL94283.1"/>
    </source>
</evidence>
<dbReference type="PRINTS" id="PR00395">
    <property type="entry name" value="RIBOSOMALS2"/>
</dbReference>
<dbReference type="SUPFAM" id="SSF52313">
    <property type="entry name" value="Ribosomal protein S2"/>
    <property type="match status" value="1"/>
</dbReference>
<gene>
    <name evidence="8" type="ORF">ZEAMMB73_Zm00001d027919</name>
</gene>
<evidence type="ECO:0000256" key="1">
    <source>
        <dbReference type="ARBA" id="ARBA00004496"/>
    </source>
</evidence>
<dbReference type="BRENDA" id="2.3.1.15">
    <property type="organism ID" value="6752"/>
</dbReference>
<dbReference type="GO" id="GO:0005737">
    <property type="term" value="C:cytoplasm"/>
    <property type="evidence" value="ECO:0007669"/>
    <property type="project" value="UniProtKB-SubCell"/>
</dbReference>
<evidence type="ECO:0000256" key="5">
    <source>
        <dbReference type="ARBA" id="ARBA00023274"/>
    </source>
</evidence>
<keyword evidence="3" id="KW-0963">Cytoplasm</keyword>
<comment type="subcellular location">
    <subcellularLocation>
        <location evidence="1">Cytoplasm</location>
    </subcellularLocation>
</comment>
<dbReference type="InterPro" id="IPR005707">
    <property type="entry name" value="Ribosomal_uS2_euk/arc"/>
</dbReference>
<keyword evidence="5 6" id="KW-0687">Ribonucleoprotein</keyword>
<keyword evidence="4 6" id="KW-0689">Ribosomal protein</keyword>
<dbReference type="AlphaFoldDB" id="A0A1D6JQM9"/>
<proteinExistence type="inferred from homology"/>
<dbReference type="InterPro" id="IPR023591">
    <property type="entry name" value="Ribosomal_uS2_flav_dom_sf"/>
</dbReference>
<dbReference type="ExpressionAtlas" id="A0A1D6JQM9">
    <property type="expression patterns" value="baseline and differential"/>
</dbReference>
<dbReference type="Pfam" id="PF00318">
    <property type="entry name" value="Ribosomal_S2"/>
    <property type="match status" value="1"/>
</dbReference>
<accession>A0A1D6JQM9</accession>
<sequence length="264" mass="28633">MVSPCIYIINLGKTWEKLQLAARVIVAIENPQDMIVQSARPYGQRAVLKFAQYTGAHAIAGRHTPGTFTNQLQTSFSEPRLLILTDPRTDHQPIKESALGNIPTIAFCDTDSPMRYVDIGIPANNKGRNSIGCLFWLLARMVLQMRGTILPGHKWEVMVDLFFYRDPEEAKEQEEEAAVAPEFAAITDYQGADQWVGGDQWTADVAAPSVAPTGAEWGAAPAPVPTGDGWDQTGAPVPADGAVPPVIAPTGWDQAAQPTAQGWE</sequence>
<dbReference type="NCBIfam" id="TIGR01012">
    <property type="entry name" value="uS2_euk_arch"/>
    <property type="match status" value="1"/>
</dbReference>
<comment type="similarity">
    <text evidence="2 6">Belongs to the universal ribosomal protein uS2 family.</text>
</comment>
<feature type="region of interest" description="Disordered" evidence="7">
    <location>
        <begin position="217"/>
        <end position="264"/>
    </location>
</feature>
<evidence type="ECO:0000256" key="7">
    <source>
        <dbReference type="SAM" id="MobiDB-lite"/>
    </source>
</evidence>
<dbReference type="FunFam" id="3.40.50.10490:FF:000017">
    <property type="entry name" value="40S ribosomal protein SA"/>
    <property type="match status" value="1"/>
</dbReference>
<dbReference type="InterPro" id="IPR001865">
    <property type="entry name" value="Ribosomal_uS2"/>
</dbReference>
<dbReference type="EMBL" id="CM007647">
    <property type="protein sequence ID" value="ONL94283.1"/>
    <property type="molecule type" value="Genomic_DNA"/>
</dbReference>
<dbReference type="PANTHER" id="PTHR11489">
    <property type="entry name" value="40S RIBOSOMAL PROTEIN SA"/>
    <property type="match status" value="1"/>
</dbReference>
<dbReference type="InterPro" id="IPR018130">
    <property type="entry name" value="Ribosomal_uS2_CS"/>
</dbReference>
<dbReference type="PROSITE" id="PS00963">
    <property type="entry name" value="RIBOSOMAL_S2_2"/>
    <property type="match status" value="1"/>
</dbReference>
<reference evidence="8" key="1">
    <citation type="submission" date="2015-12" db="EMBL/GenBank/DDBJ databases">
        <title>Update maize B73 reference genome by single molecule sequencing technologies.</title>
        <authorList>
            <consortium name="Maize Genome Sequencing Project"/>
            <person name="Ware D."/>
        </authorList>
    </citation>
    <scope>NUCLEOTIDE SEQUENCE [LARGE SCALE GENOMIC DNA]</scope>
    <source>
        <tissue evidence="8">Seedling</tissue>
    </source>
</reference>
<feature type="compositionally biased region" description="Low complexity" evidence="7">
    <location>
        <begin position="235"/>
        <end position="249"/>
    </location>
</feature>
<dbReference type="GO" id="GO:0015935">
    <property type="term" value="C:small ribosomal subunit"/>
    <property type="evidence" value="ECO:0007669"/>
    <property type="project" value="InterPro"/>
</dbReference>
<protein>
    <submittedName>
        <fullName evidence="8">40S ribosomal protein Sa-1</fullName>
    </submittedName>
</protein>
<dbReference type="GO" id="GO:0003735">
    <property type="term" value="F:structural constituent of ribosome"/>
    <property type="evidence" value="ECO:0007669"/>
    <property type="project" value="InterPro"/>
</dbReference>
<dbReference type="CDD" id="cd01425">
    <property type="entry name" value="RPS2"/>
    <property type="match status" value="1"/>
</dbReference>
<evidence type="ECO:0000256" key="2">
    <source>
        <dbReference type="ARBA" id="ARBA00006242"/>
    </source>
</evidence>
<dbReference type="Gene3D" id="3.40.50.10490">
    <property type="entry name" value="Glucose-6-phosphate isomerase like protein, domain 1"/>
    <property type="match status" value="1"/>
</dbReference>
<dbReference type="GO" id="GO:0006412">
    <property type="term" value="P:translation"/>
    <property type="evidence" value="ECO:0007669"/>
    <property type="project" value="InterPro"/>
</dbReference>
<evidence type="ECO:0000256" key="4">
    <source>
        <dbReference type="ARBA" id="ARBA00022980"/>
    </source>
</evidence>